<accession>A0A1N6S212</accession>
<dbReference type="InterPro" id="IPR011051">
    <property type="entry name" value="RmlC_Cupin_sf"/>
</dbReference>
<reference evidence="1 2" key="1">
    <citation type="submission" date="2017-01" db="EMBL/GenBank/DDBJ databases">
        <authorList>
            <person name="Mah S.A."/>
            <person name="Swanson W.J."/>
            <person name="Moy G.W."/>
            <person name="Vacquier V.D."/>
        </authorList>
    </citation>
    <scope>NUCLEOTIDE SEQUENCE [LARGE SCALE GENOMIC DNA]</scope>
    <source>
        <strain evidence="1 2">DSM 45758</strain>
    </source>
</reference>
<dbReference type="SUPFAM" id="SSF51182">
    <property type="entry name" value="RmlC-like cupins"/>
    <property type="match status" value="1"/>
</dbReference>
<evidence type="ECO:0000313" key="1">
    <source>
        <dbReference type="EMBL" id="SIQ35077.1"/>
    </source>
</evidence>
<dbReference type="OrthoDB" id="3556170at2"/>
<sequence length="122" mass="13557">MRLLDHPRVSTGNAGDGQFDAHRGWFIGPYWAQDAGLRSTKDIEVKWSSHVAGAERAPAAAYQNFVSLAVLVTGTFRFTFPGEALDEVLLRERGDYVIYGPEVPHSWKAVEDSIVITVRWPG</sequence>
<organism evidence="1 2">
    <name type="scientific">Micromonospora avicenniae</name>
    <dbReference type="NCBI Taxonomy" id="1198245"/>
    <lineage>
        <taxon>Bacteria</taxon>
        <taxon>Bacillati</taxon>
        <taxon>Actinomycetota</taxon>
        <taxon>Actinomycetes</taxon>
        <taxon>Micromonosporales</taxon>
        <taxon>Micromonosporaceae</taxon>
        <taxon>Micromonospora</taxon>
    </lineage>
</organism>
<dbReference type="AlphaFoldDB" id="A0A1N6S212"/>
<dbReference type="Proteomes" id="UP000186004">
    <property type="component" value="Unassembled WGS sequence"/>
</dbReference>
<proteinExistence type="predicted"/>
<keyword evidence="2" id="KW-1185">Reference proteome</keyword>
<dbReference type="EMBL" id="FTNF01000002">
    <property type="protein sequence ID" value="SIQ35077.1"/>
    <property type="molecule type" value="Genomic_DNA"/>
</dbReference>
<gene>
    <name evidence="1" type="ORF">SAMN05444858_10265</name>
</gene>
<protein>
    <recommendedName>
        <fullName evidence="3">Signal peptidase I</fullName>
    </recommendedName>
</protein>
<evidence type="ECO:0008006" key="3">
    <source>
        <dbReference type="Google" id="ProtNLM"/>
    </source>
</evidence>
<dbReference type="RefSeq" id="WP_076467533.1">
    <property type="nucleotide sequence ID" value="NZ_FTNF01000002.1"/>
</dbReference>
<evidence type="ECO:0000313" key="2">
    <source>
        <dbReference type="Proteomes" id="UP000186004"/>
    </source>
</evidence>
<dbReference type="STRING" id="1198245.SAMN05444858_10265"/>
<name>A0A1N6S212_9ACTN</name>